<name>A0A3G8LGW9_9MOLU</name>
<keyword evidence="1" id="KW-0472">Membrane</keyword>
<accession>A0A3G8LGW9</accession>
<dbReference type="KEGG" id="mstr:EGN60_01035"/>
<sequence length="142" mass="16623">MKILLKSKAMFIAKLVLEIIFIMLAVIFLVFTAQEYKKHKKIIEALGFILVIVVYIALSLILSGIVYAIFNKKYRVLFLKEIGVNLWYWIKTRLNKIDSCVEQGVYWGWIPFVGLLVALVSLCRTSEFIKRFRMENIEKITQ</sequence>
<gene>
    <name evidence="2" type="ORF">EGN60_01035</name>
</gene>
<proteinExistence type="predicted"/>
<dbReference type="RefSeq" id="WP_124724252.1">
    <property type="nucleotide sequence ID" value="NZ_CP034044.1"/>
</dbReference>
<feature type="transmembrane region" description="Helical" evidence="1">
    <location>
        <begin position="12"/>
        <end position="33"/>
    </location>
</feature>
<organism evidence="2 3">
    <name type="scientific">Mycoplasma struthionis</name>
    <dbReference type="NCBI Taxonomy" id="538220"/>
    <lineage>
        <taxon>Bacteria</taxon>
        <taxon>Bacillati</taxon>
        <taxon>Mycoplasmatota</taxon>
        <taxon>Mollicutes</taxon>
        <taxon>Mycoplasmataceae</taxon>
        <taxon>Mycoplasma</taxon>
    </lineage>
</organism>
<feature type="transmembrane region" description="Helical" evidence="1">
    <location>
        <begin position="45"/>
        <end position="70"/>
    </location>
</feature>
<protein>
    <submittedName>
        <fullName evidence="2">Uncharacterized protein</fullName>
    </submittedName>
</protein>
<evidence type="ECO:0000256" key="1">
    <source>
        <dbReference type="SAM" id="Phobius"/>
    </source>
</evidence>
<evidence type="ECO:0000313" key="3">
    <source>
        <dbReference type="Proteomes" id="UP000275883"/>
    </source>
</evidence>
<reference evidence="2 3" key="1">
    <citation type="submission" date="2018-11" db="EMBL/GenBank/DDBJ databases">
        <title>Genome sequence of Mycoplasma struthionis sp. nov.</title>
        <authorList>
            <person name="Spergser J."/>
        </authorList>
    </citation>
    <scope>NUCLEOTIDE SEQUENCE [LARGE SCALE GENOMIC DNA]</scope>
    <source>
        <strain evidence="2 3">237IA</strain>
    </source>
</reference>
<feature type="transmembrane region" description="Helical" evidence="1">
    <location>
        <begin position="104"/>
        <end position="123"/>
    </location>
</feature>
<dbReference type="EMBL" id="CP034044">
    <property type="protein sequence ID" value="AZG68557.1"/>
    <property type="molecule type" value="Genomic_DNA"/>
</dbReference>
<keyword evidence="3" id="KW-1185">Reference proteome</keyword>
<dbReference type="AlphaFoldDB" id="A0A3G8LGW9"/>
<keyword evidence="1" id="KW-1133">Transmembrane helix</keyword>
<keyword evidence="1" id="KW-0812">Transmembrane</keyword>
<dbReference type="Proteomes" id="UP000275883">
    <property type="component" value="Chromosome"/>
</dbReference>
<evidence type="ECO:0000313" key="2">
    <source>
        <dbReference type="EMBL" id="AZG68557.1"/>
    </source>
</evidence>